<reference evidence="6 7" key="1">
    <citation type="submission" date="2024-02" db="EMBL/GenBank/DDBJ databases">
        <title>Chromosome-scale genome assembly of the rough periwinkle Littorina saxatilis.</title>
        <authorList>
            <person name="De Jode A."/>
            <person name="Faria R."/>
            <person name="Formenti G."/>
            <person name="Sims Y."/>
            <person name="Smith T.P."/>
            <person name="Tracey A."/>
            <person name="Wood J.M.D."/>
            <person name="Zagrodzka Z.B."/>
            <person name="Johannesson K."/>
            <person name="Butlin R.K."/>
            <person name="Leder E.H."/>
        </authorList>
    </citation>
    <scope>NUCLEOTIDE SEQUENCE [LARGE SCALE GENOMIC DNA]</scope>
    <source>
        <strain evidence="6">Snail1</strain>
        <tissue evidence="6">Muscle</tissue>
    </source>
</reference>
<evidence type="ECO:0000256" key="2">
    <source>
        <dbReference type="ARBA" id="ARBA00022553"/>
    </source>
</evidence>
<dbReference type="InterPro" id="IPR000198">
    <property type="entry name" value="RhoGAP_dom"/>
</dbReference>
<feature type="compositionally biased region" description="Low complexity" evidence="3">
    <location>
        <begin position="1223"/>
        <end position="1236"/>
    </location>
</feature>
<feature type="compositionally biased region" description="Basic and acidic residues" evidence="3">
    <location>
        <begin position="1729"/>
        <end position="1761"/>
    </location>
</feature>
<feature type="compositionally biased region" description="Gly residues" evidence="3">
    <location>
        <begin position="9"/>
        <end position="28"/>
    </location>
</feature>
<dbReference type="Pfam" id="PF00620">
    <property type="entry name" value="RhoGAP"/>
    <property type="match status" value="1"/>
</dbReference>
<feature type="compositionally biased region" description="Basic and acidic residues" evidence="3">
    <location>
        <begin position="1777"/>
        <end position="1786"/>
    </location>
</feature>
<feature type="compositionally biased region" description="Low complexity" evidence="3">
    <location>
        <begin position="2068"/>
        <end position="2078"/>
    </location>
</feature>
<feature type="compositionally biased region" description="Polar residues" evidence="3">
    <location>
        <begin position="1000"/>
        <end position="1017"/>
    </location>
</feature>
<feature type="compositionally biased region" description="Basic and acidic residues" evidence="3">
    <location>
        <begin position="966"/>
        <end position="982"/>
    </location>
</feature>
<feature type="compositionally biased region" description="Polar residues" evidence="3">
    <location>
        <begin position="940"/>
        <end position="961"/>
    </location>
</feature>
<dbReference type="InterPro" id="IPR000219">
    <property type="entry name" value="DH_dom"/>
</dbReference>
<dbReference type="SUPFAM" id="SSF48065">
    <property type="entry name" value="DBL homology domain (DH-domain)"/>
    <property type="match status" value="1"/>
</dbReference>
<sequence>MDNNNNSGQDGGGGDGGGGEGGGGGDEGTVGSSLPPVPLIKLPRKGRRWSFDLISPFSRTKSKKSTSPTSPNNLDIPYFDHRGSLTSLQPTSGLQLPWKRGRRASQSAPWMGAFIVVHPTEEDSYVVTVEDEGELRTLVEAARMEKREERVHSYRVIVTATRHTRASTDSSPSRYKSCENLLQHLQAVAEHSANTDDRLTITTELLESEQRYLDSLQTMYEQYAEPLRKFSSLSKEDHRILFVGLEPIFKLSGTFLEKLDTAVGTWDTTSTCIGNLFSNKFWSKFDEYCDAYEEAKQFLSDRLNSDKEFENFCHLRQQNGILSLHALLFMPIKRIPEYDKYLNDLLDETDSGHPDFEDLSKAANRVKNMVKDREEEIREAENEQKMDTVQDRFPHDDLNLQDKNNKTQPKPRGLSLRRRSAPSAVVFRSLSGNRSRSSSALWSQNNMGRKDADTFTTIKQAADSSRLYIMEGPVQFAMGMQTQDRYIFLFSDLLLVAKQKNSTTFKLKFRVPLCDVWLSTCVDEVTELTRPLDRSFVIGWPTCNVAATFKDATTKDKWMSKLTDQVQEEKQRVEPKEIGLKVVLRDDNKSEGCQLTVGNTQQAKDVLQACLTQLNIPDSDSKDYKLWVWSDKEGSPYPLIGHETPFSIKVSQLREIARTRGEDNMTLAELSSHIGDEPSNIKCEFILKQKKSPKQHSQDEASHKIKKSKKSSPLMHIFKRGGRDVNDRRRDDKTNNNTTTPQGKLFGHPLVSVCDSDNNPPKPVLDLLTILFREGPHTTGILRKSANAKQSRELKERIDQGEELDDCHVTIVGSILKEYLRSLPDPLLMEDLHDEWIKIPKMESQEDKLAHVRQLLSRMPACNIGLLKRILCVLHHIQRESDTNKMNSFNLSLCISPSLLWHKNNIDLSSGAPAVEFMIDKCADLFGEDVLRLLGDPQQFKSRQDSGTDSDSMHSVLSMQESGGGLRRDDSSIDSLVERDLYTGEGEGGESSPKLVKSHLSPSNLSRDSGLTLSDSQLYDDDSTDHSDPRNSRGYHRDHSHFHDSRDEYEYESFHHCEATVNPVPPPRKRRHGGGESEHSSSRMDSGGGLRSRDKRHTLHNSVSSSQLLDHCPHQLSSSLKSDSYRSKLTHPSFNTQMSEDFHHPHHHHGLDRDEIQEYRKQTMDIGMLKKSASGAHLIMDDETALPRKFSESSGMGMGSYMPRQQSSGVDSTPPLSPQSKYSFSSRDSAISDSSFGAGSRESSIHSQPQTPDADYIDRLPPWLPAAEIENQRLAMSLDLQPQRGEMVGSRLSASYNTSDLRSVQNVRYLVSPPASPVYELEHPGFTPISGASRQEQAFQAPPPSPWPGKSREAEDITLSASPQIQITQCSSDEKLDERGDDEDSTPRPSPNKAFPLEIPHGTSKVTKQMHKYSHSTSKGSPPPRVILDNLRSPRRGKDPAPVRASHDSGIVAQVQRGGGLSPDVSDASSGFASFDAARSMDAINDAEYIPVKPRLTVIRREESMTSNVSSYSSGSGSSLGKDSLSSATLSTSPSGHSTSSSSSGGSNHTLSGDRPSRPPEYTEALQRKFMIQRDLPMEAATQKSASEKAKQLYEDSLQKYLQDRYEQKHEPITRKVSDPGISSSSSMGSHSHSVFSSSSSHQEDRAAKEDVYVTLKNQKQQQQKQQEEEEGYKHPKQIYLDSVQRYEQQATVCSVDDAKDTTGFSRTVKSVSESYQKVLDSSSNESQTQERTRRSVRESRTRQRFMELSETRTSVKRDTQRPQSMLEIPASSLHRSLSDSADRLNKLGQRSPRSHSQVRDSDSKEQQYQQQQQYSGVVRDSPRSEKRDSVVRDSVVRDSVVRDSEPVLPSSRRKVSEPVLSERRERSESSPAHQYFPAASCFYRPEDSPRSGKSSPASAFPRAQSPRLDAESSSRYSKLDTSVRSARVPDNTTVRSSRVPNNTVRSSRVNTNSFVKSSSKDNSAVVSPRGDNSVVSPRGSGSRRVRCESPVMGSPRTTVSKVSSSEAHSYSATSVGRSTSGASTSGSVASTATSSSSSSSANTKSRTELGWSVKSLMKNFTAEQQASSSESSVNSSRPAPPPYQDPPPFRRQQDLSRLSTSSNSSNGSSSTGRSASPSSRSSTSSSRRLGPQNMSVDSSSSEELAYYNSRWSRARSESSGGLSDQEVTSSYTDISYV</sequence>
<dbReference type="Gene3D" id="1.20.900.10">
    <property type="entry name" value="Dbl homology (DH) domain"/>
    <property type="match status" value="1"/>
</dbReference>
<comment type="caution">
    <text evidence="6">The sequence shown here is derived from an EMBL/GenBank/DDBJ whole genome shotgun (WGS) entry which is preliminary data.</text>
</comment>
<dbReference type="SMART" id="SM00324">
    <property type="entry name" value="RhoGAP"/>
    <property type="match status" value="1"/>
</dbReference>
<feature type="compositionally biased region" description="Low complexity" evidence="3">
    <location>
        <begin position="1623"/>
        <end position="1641"/>
    </location>
</feature>
<dbReference type="SUPFAM" id="SSF50729">
    <property type="entry name" value="PH domain-like"/>
    <property type="match status" value="1"/>
</dbReference>
<feature type="compositionally biased region" description="Low complexity" evidence="3">
    <location>
        <begin position="2000"/>
        <end position="2042"/>
    </location>
</feature>
<dbReference type="InterPro" id="IPR035899">
    <property type="entry name" value="DBL_dom_sf"/>
</dbReference>
<dbReference type="SUPFAM" id="SSF48350">
    <property type="entry name" value="GTPase activation domain, GAP"/>
    <property type="match status" value="1"/>
</dbReference>
<dbReference type="EMBL" id="JBAMIC010000004">
    <property type="protein sequence ID" value="KAK7107248.1"/>
    <property type="molecule type" value="Genomic_DNA"/>
</dbReference>
<keyword evidence="1" id="KW-0343">GTPase activation</keyword>
<dbReference type="InterPro" id="IPR008936">
    <property type="entry name" value="Rho_GTPase_activation_prot"/>
</dbReference>
<evidence type="ECO:0000313" key="7">
    <source>
        <dbReference type="Proteomes" id="UP001374579"/>
    </source>
</evidence>
<name>A0AAN9BL76_9CAEN</name>
<feature type="compositionally biased region" description="Low complexity" evidence="3">
    <location>
        <begin position="1974"/>
        <end position="1983"/>
    </location>
</feature>
<evidence type="ECO:0000259" key="5">
    <source>
        <dbReference type="PROSITE" id="PS50238"/>
    </source>
</evidence>
<dbReference type="SMART" id="SM00325">
    <property type="entry name" value="RhoGEF"/>
    <property type="match status" value="1"/>
</dbReference>
<feature type="region of interest" description="Disordered" evidence="3">
    <location>
        <begin position="940"/>
        <end position="1041"/>
    </location>
</feature>
<feature type="region of interest" description="Disordered" evidence="3">
    <location>
        <begin position="375"/>
        <end position="420"/>
    </location>
</feature>
<dbReference type="InterPro" id="IPR047887">
    <property type="entry name" value="ARHGAP20_PH"/>
</dbReference>
<dbReference type="Gene3D" id="1.10.555.10">
    <property type="entry name" value="Rho GTPase activation protein"/>
    <property type="match status" value="1"/>
</dbReference>
<proteinExistence type="predicted"/>
<feature type="compositionally biased region" description="Polar residues" evidence="3">
    <location>
        <begin position="1359"/>
        <end position="1371"/>
    </location>
</feature>
<dbReference type="Pfam" id="PF00621">
    <property type="entry name" value="RhoGEF"/>
    <property type="match status" value="1"/>
</dbReference>
<feature type="compositionally biased region" description="Pro residues" evidence="3">
    <location>
        <begin position="2079"/>
        <end position="2090"/>
    </location>
</feature>
<feature type="region of interest" description="Disordered" evidence="3">
    <location>
        <begin position="1488"/>
        <end position="1591"/>
    </location>
</feature>
<feature type="region of interest" description="Disordered" evidence="3">
    <location>
        <begin position="1326"/>
        <end position="1470"/>
    </location>
</feature>
<dbReference type="PROSITE" id="PS50010">
    <property type="entry name" value="DH_2"/>
    <property type="match status" value="1"/>
</dbReference>
<keyword evidence="7" id="KW-1185">Reference proteome</keyword>
<keyword evidence="2" id="KW-0597">Phosphoprotein</keyword>
<feature type="compositionally biased region" description="Polar residues" evidence="3">
    <location>
        <begin position="2133"/>
        <end position="2143"/>
    </location>
</feature>
<dbReference type="InterPro" id="IPR011993">
    <property type="entry name" value="PH-like_dom_sf"/>
</dbReference>
<feature type="region of interest" description="Disordered" evidence="3">
    <location>
        <begin position="1700"/>
        <end position="2178"/>
    </location>
</feature>
<dbReference type="GO" id="GO:0005085">
    <property type="term" value="F:guanyl-nucleotide exchange factor activity"/>
    <property type="evidence" value="ECO:0007669"/>
    <property type="project" value="InterPro"/>
</dbReference>
<feature type="compositionally biased region" description="Basic and acidic residues" evidence="3">
    <location>
        <begin position="1642"/>
        <end position="1652"/>
    </location>
</feature>
<dbReference type="GO" id="GO:0005096">
    <property type="term" value="F:GTPase activator activity"/>
    <property type="evidence" value="ECO:0007669"/>
    <property type="project" value="UniProtKB-KW"/>
</dbReference>
<feature type="compositionally biased region" description="Polar residues" evidence="3">
    <location>
        <begin position="2158"/>
        <end position="2178"/>
    </location>
</feature>
<dbReference type="InterPro" id="IPR000159">
    <property type="entry name" value="RA_dom"/>
</dbReference>
<feature type="compositionally biased region" description="Basic and acidic residues" evidence="3">
    <location>
        <begin position="1436"/>
        <end position="1447"/>
    </location>
</feature>
<dbReference type="InterPro" id="IPR047886">
    <property type="entry name" value="ARHGAP20-like_RhoGAP"/>
</dbReference>
<protein>
    <submittedName>
        <fullName evidence="6">Uncharacterized protein</fullName>
    </submittedName>
</protein>
<dbReference type="Pfam" id="PF00788">
    <property type="entry name" value="RA"/>
    <property type="match status" value="1"/>
</dbReference>
<feature type="compositionally biased region" description="Basic and acidic residues" evidence="3">
    <location>
        <begin position="721"/>
        <end position="734"/>
    </location>
</feature>
<dbReference type="PROSITE" id="PS50238">
    <property type="entry name" value="RHOGAP"/>
    <property type="match status" value="1"/>
</dbReference>
<feature type="region of interest" description="Disordered" evidence="3">
    <location>
        <begin position="689"/>
        <end position="744"/>
    </location>
</feature>
<dbReference type="Pfam" id="PF22286">
    <property type="entry name" value="RHG20_PH"/>
    <property type="match status" value="1"/>
</dbReference>
<dbReference type="Gene3D" id="2.30.29.30">
    <property type="entry name" value="Pleckstrin-homology domain (PH domain)/Phosphotyrosine-binding domain (PTB)"/>
    <property type="match status" value="1"/>
</dbReference>
<evidence type="ECO:0000256" key="3">
    <source>
        <dbReference type="SAM" id="MobiDB-lite"/>
    </source>
</evidence>
<dbReference type="GO" id="GO:0035023">
    <property type="term" value="P:regulation of Rho protein signal transduction"/>
    <property type="evidence" value="ECO:0007669"/>
    <property type="project" value="InterPro"/>
</dbReference>
<feature type="region of interest" description="Disordered" evidence="3">
    <location>
        <begin position="1603"/>
        <end position="1681"/>
    </location>
</feature>
<organism evidence="6 7">
    <name type="scientific">Littorina saxatilis</name>
    <dbReference type="NCBI Taxonomy" id="31220"/>
    <lineage>
        <taxon>Eukaryota</taxon>
        <taxon>Metazoa</taxon>
        <taxon>Spiralia</taxon>
        <taxon>Lophotrochozoa</taxon>
        <taxon>Mollusca</taxon>
        <taxon>Gastropoda</taxon>
        <taxon>Caenogastropoda</taxon>
        <taxon>Littorinimorpha</taxon>
        <taxon>Littorinoidea</taxon>
        <taxon>Littorinidae</taxon>
        <taxon>Littorina</taxon>
    </lineage>
</organism>
<feature type="compositionally biased region" description="Polar residues" evidence="3">
    <location>
        <begin position="1130"/>
        <end position="1139"/>
    </location>
</feature>
<feature type="compositionally biased region" description="Low complexity" evidence="3">
    <location>
        <begin position="2096"/>
        <end position="2132"/>
    </location>
</feature>
<feature type="region of interest" description="Disordered" evidence="3">
    <location>
        <begin position="58"/>
        <end position="77"/>
    </location>
</feature>
<feature type="compositionally biased region" description="Low complexity" evidence="3">
    <location>
        <begin position="1505"/>
        <end position="1553"/>
    </location>
</feature>
<gene>
    <name evidence="6" type="ORF">V1264_015199</name>
</gene>
<feature type="compositionally biased region" description="Polar residues" evidence="3">
    <location>
        <begin position="1912"/>
        <end position="1966"/>
    </location>
</feature>
<evidence type="ECO:0000313" key="6">
    <source>
        <dbReference type="EMBL" id="KAK7107248.1"/>
    </source>
</evidence>
<feature type="region of interest" description="Disordered" evidence="3">
    <location>
        <begin position="1189"/>
        <end position="1259"/>
    </location>
</feature>
<feature type="compositionally biased region" description="Basic and acidic residues" evidence="3">
    <location>
        <begin position="1855"/>
        <end position="1869"/>
    </location>
</feature>
<feature type="region of interest" description="Disordered" evidence="3">
    <location>
        <begin position="1059"/>
        <end position="1153"/>
    </location>
</feature>
<feature type="domain" description="DH" evidence="4">
    <location>
        <begin position="197"/>
        <end position="376"/>
    </location>
</feature>
<dbReference type="CDD" id="cd04402">
    <property type="entry name" value="RhoGAP_ARHGAP20"/>
    <property type="match status" value="1"/>
</dbReference>
<dbReference type="Proteomes" id="UP001374579">
    <property type="component" value="Unassembled WGS sequence"/>
</dbReference>
<feature type="compositionally biased region" description="Basic and acidic residues" evidence="3">
    <location>
        <begin position="1024"/>
        <end position="1041"/>
    </location>
</feature>
<feature type="compositionally biased region" description="Basic and acidic residues" evidence="3">
    <location>
        <begin position="1603"/>
        <end position="1618"/>
    </location>
</feature>
<feature type="compositionally biased region" description="Basic and acidic residues" evidence="3">
    <location>
        <begin position="375"/>
        <end position="405"/>
    </location>
</feature>
<feature type="domain" description="Rho-GAP" evidence="5">
    <location>
        <begin position="748"/>
        <end position="926"/>
    </location>
</feature>
<feature type="compositionally biased region" description="Basic and acidic residues" evidence="3">
    <location>
        <begin position="1073"/>
        <end position="1082"/>
    </location>
</feature>
<dbReference type="PANTHER" id="PTHR23179">
    <property type="entry name" value="T-CELL ACTIVATION RHO GTPASE ACTIVATING PROTEIN-RELATED"/>
    <property type="match status" value="1"/>
</dbReference>
<feature type="region of interest" description="Disordered" evidence="3">
    <location>
        <begin position="1"/>
        <end position="41"/>
    </location>
</feature>
<feature type="compositionally biased region" description="Polar residues" evidence="3">
    <location>
        <begin position="1703"/>
        <end position="1726"/>
    </location>
</feature>
<feature type="compositionally biased region" description="Low complexity" evidence="3">
    <location>
        <begin position="58"/>
        <end position="71"/>
    </location>
</feature>
<dbReference type="CDD" id="cd00160">
    <property type="entry name" value="RhoGEF"/>
    <property type="match status" value="1"/>
</dbReference>
<feature type="compositionally biased region" description="Low complexity" evidence="3">
    <location>
        <begin position="1193"/>
        <end position="1202"/>
    </location>
</feature>
<dbReference type="GO" id="GO:0007165">
    <property type="term" value="P:signal transduction"/>
    <property type="evidence" value="ECO:0007669"/>
    <property type="project" value="InterPro"/>
</dbReference>
<accession>A0AAN9BL76</accession>
<dbReference type="PANTHER" id="PTHR23179:SF3">
    <property type="entry name" value="RHO GTPASE-ACTIVATING PROTEIN 20"/>
    <property type="match status" value="1"/>
</dbReference>
<evidence type="ECO:0000259" key="4">
    <source>
        <dbReference type="PROSITE" id="PS50010"/>
    </source>
</evidence>
<feature type="compositionally biased region" description="Basic and acidic residues" evidence="3">
    <location>
        <begin position="1821"/>
        <end position="1846"/>
    </location>
</feature>
<evidence type="ECO:0000256" key="1">
    <source>
        <dbReference type="ARBA" id="ARBA00022468"/>
    </source>
</evidence>
<dbReference type="CDD" id="cd13319">
    <property type="entry name" value="PH_RARhoGAP"/>
    <property type="match status" value="1"/>
</dbReference>
<feature type="compositionally biased region" description="Polar residues" evidence="3">
    <location>
        <begin position="1241"/>
        <end position="1251"/>
    </location>
</feature>